<dbReference type="eggNOG" id="COG3545">
    <property type="taxonomic scope" value="Bacteria"/>
</dbReference>
<reference evidence="2" key="1">
    <citation type="journal article" date="2010" name="BMC Genomics">
        <title>A genomic perspective on the potential of Actinobacillus succinogenes for industrial succinate production.</title>
        <authorList>
            <person name="McKinlay J.B."/>
            <person name="Laivenieks M."/>
            <person name="Schindler B.D."/>
            <person name="McKinlay A.A."/>
            <person name="Siddaramappa S."/>
            <person name="Challacombe J.F."/>
            <person name="Lowry S.R."/>
            <person name="Clum A."/>
            <person name="Lapidus A.L."/>
            <person name="Burkhart K.B."/>
            <person name="Harkins V."/>
            <person name="Vieille C."/>
        </authorList>
    </citation>
    <scope>NUCLEOTIDE SEQUENCE [LARGE SCALE GENOMIC DNA]</scope>
    <source>
        <strain evidence="2">ATCC 55618 / DSM 22257 / CCUG 43843 / 130Z</strain>
    </source>
</reference>
<dbReference type="Proteomes" id="UP000001114">
    <property type="component" value="Chromosome"/>
</dbReference>
<dbReference type="Gene3D" id="3.40.50.1820">
    <property type="entry name" value="alpha/beta hydrolase"/>
    <property type="match status" value="1"/>
</dbReference>
<evidence type="ECO:0000313" key="1">
    <source>
        <dbReference type="EMBL" id="ABR73663.1"/>
    </source>
</evidence>
<evidence type="ECO:0008006" key="3">
    <source>
        <dbReference type="Google" id="ProtNLM"/>
    </source>
</evidence>
<dbReference type="SUPFAM" id="SSF53474">
    <property type="entry name" value="alpha/beta-Hydrolases"/>
    <property type="match status" value="1"/>
</dbReference>
<dbReference type="AlphaFoldDB" id="A6VL16"/>
<dbReference type="PANTHER" id="PTHR15394">
    <property type="entry name" value="SERINE HYDROLASE RBBP9"/>
    <property type="match status" value="1"/>
</dbReference>
<keyword evidence="2" id="KW-1185">Reference proteome</keyword>
<gene>
    <name evidence="1" type="ordered locus">Asuc_0285</name>
</gene>
<dbReference type="PANTHER" id="PTHR15394:SF3">
    <property type="entry name" value="SERINE HYDROLASE RBBP9"/>
    <property type="match status" value="1"/>
</dbReference>
<dbReference type="RefSeq" id="WP_011978938.1">
    <property type="nucleotide sequence ID" value="NC_009655.1"/>
</dbReference>
<dbReference type="OrthoDB" id="9804993at2"/>
<dbReference type="Pfam" id="PF06821">
    <property type="entry name" value="Ser_hydrolase"/>
    <property type="match status" value="1"/>
</dbReference>
<dbReference type="InterPro" id="IPR029058">
    <property type="entry name" value="AB_hydrolase_fold"/>
</dbReference>
<sequence length="184" mass="20905">MQKRVFITHGYTANSQKHWFPWLKVRLENEGFSVTVFDMPDADKPNPTAWLTHHRTHIPQLYPQDIFIGHSLGCIATLHFLAQQAQPVSGLILVAGFDQSLPNLPELNAFAAQKPDYNALIRHIPQRTVIASLDDDIVNPAFSEQLAVNLQAKYVTMQGYKHFTDRQGVTQLSFVYEEIMAFAE</sequence>
<proteinExistence type="predicted"/>
<dbReference type="KEGG" id="asu:Asuc_0285"/>
<dbReference type="STRING" id="339671.Asuc_0285"/>
<protein>
    <recommendedName>
        <fullName evidence="3">Esterase</fullName>
    </recommendedName>
</protein>
<dbReference type="InterPro" id="IPR010662">
    <property type="entry name" value="RBBP9/YdeN"/>
</dbReference>
<name>A6VL16_ACTSZ</name>
<accession>A6VL16</accession>
<dbReference type="HOGENOM" id="CLU_088863_3_0_6"/>
<organism evidence="1 2">
    <name type="scientific">Actinobacillus succinogenes (strain ATCC 55618 / DSM 22257 / CCUG 43843 / 130Z)</name>
    <dbReference type="NCBI Taxonomy" id="339671"/>
    <lineage>
        <taxon>Bacteria</taxon>
        <taxon>Pseudomonadati</taxon>
        <taxon>Pseudomonadota</taxon>
        <taxon>Gammaproteobacteria</taxon>
        <taxon>Pasteurellales</taxon>
        <taxon>Pasteurellaceae</taxon>
        <taxon>Actinobacillus</taxon>
    </lineage>
</organism>
<evidence type="ECO:0000313" key="2">
    <source>
        <dbReference type="Proteomes" id="UP000001114"/>
    </source>
</evidence>
<dbReference type="EMBL" id="CP000746">
    <property type="protein sequence ID" value="ABR73663.1"/>
    <property type="molecule type" value="Genomic_DNA"/>
</dbReference>
<dbReference type="GO" id="GO:0016787">
    <property type="term" value="F:hydrolase activity"/>
    <property type="evidence" value="ECO:0007669"/>
    <property type="project" value="InterPro"/>
</dbReference>